<keyword evidence="2" id="KW-0106">Calcium</keyword>
<feature type="region of interest" description="Disordered" evidence="3">
    <location>
        <begin position="139"/>
        <end position="169"/>
    </location>
</feature>
<dbReference type="PANTHER" id="PTHR45911:SF4">
    <property type="entry name" value="MULTIPLE C2 AND TRANSMEMBRANE DOMAIN-CONTAINING PROTEIN"/>
    <property type="match status" value="1"/>
</dbReference>
<feature type="compositionally biased region" description="Low complexity" evidence="3">
    <location>
        <begin position="330"/>
        <end position="347"/>
    </location>
</feature>
<dbReference type="InterPro" id="IPR000008">
    <property type="entry name" value="C2_dom"/>
</dbReference>
<dbReference type="PANTHER" id="PTHR45911">
    <property type="entry name" value="C2 DOMAIN-CONTAINING PROTEIN"/>
    <property type="match status" value="1"/>
</dbReference>
<sequence length="622" mass="68311">MASDSTKKDLTLHIEVLSARGLRDADWFPGSKGSDPFCEVTVPGKSLFFKTEVVEDTSDPVWNASTDFTVAPADVLHFAIFDEDKRKKSDRLGYVTLAVAEAVNGFDGELKLLEASSTKWGGDKNVQAFVKLRVAPKAPPSAPAAVEPQEAPSEAPKAPKNAAKVAGADNEELEKLQRLRRASVESGLTIREVRQLSVAELERWLEEEQLRKQRRRSRRDEERGQKQVVEEEGGQWWSPEHGDGSEGEHCRRCAAQLTPGAKFCAACGAPADWEPEETPSRVEVEAPPSLPKVDKEEPAGPAKADELVVVVVSDELPEYGTSSWADTLDSPAPASYEAPAPAAPSELWPEREPGQDLRPLDGDDRNRRLLRLLEGPYASLPKSAGPRMDPWQKLASFGQRPPVQIGLPGSRGPGQEKATQGELQPEPGRWAVSQVASESVMRSSSHFGLEVFRRFLRVKQEPELHWLADEMMHVELPQGMYPIDPMSVECKSLDRHSRCPQPPPALAFAQASEPGGSLEDEGEVFFEHPYQEAFDHAAAAQMLATSSSDPGALLEVAEAAWTHRYGQGLSNWEENLRGGGFVHRVTGHHARKDPRSHILRELQLGCFLIARVRAQLGVPGVP</sequence>
<dbReference type="InterPro" id="IPR035892">
    <property type="entry name" value="C2_domain_sf"/>
</dbReference>
<dbReference type="OrthoDB" id="270970at2759"/>
<evidence type="ECO:0000313" key="5">
    <source>
        <dbReference type="EMBL" id="CAE7217120.1"/>
    </source>
</evidence>
<dbReference type="Proteomes" id="UP000604046">
    <property type="component" value="Unassembled WGS sequence"/>
</dbReference>
<dbReference type="SMART" id="SM00239">
    <property type="entry name" value="C2"/>
    <property type="match status" value="1"/>
</dbReference>
<protein>
    <submittedName>
        <fullName evidence="5">CAR11 protein</fullName>
    </submittedName>
</protein>
<gene>
    <name evidence="5" type="primary">CAR11</name>
    <name evidence="5" type="ORF">SNAT2548_LOCUS7701</name>
</gene>
<feature type="region of interest" description="Disordered" evidence="3">
    <location>
        <begin position="273"/>
        <end position="301"/>
    </location>
</feature>
<feature type="compositionally biased region" description="Low complexity" evidence="3">
    <location>
        <begin position="143"/>
        <end position="168"/>
    </location>
</feature>
<dbReference type="Pfam" id="PF00168">
    <property type="entry name" value="C2"/>
    <property type="match status" value="1"/>
</dbReference>
<feature type="compositionally biased region" description="Basic and acidic residues" evidence="3">
    <location>
        <begin position="218"/>
        <end position="229"/>
    </location>
</feature>
<feature type="compositionally biased region" description="Basic and acidic residues" evidence="3">
    <location>
        <begin position="292"/>
        <end position="301"/>
    </location>
</feature>
<feature type="region of interest" description="Disordered" evidence="3">
    <location>
        <begin position="320"/>
        <end position="363"/>
    </location>
</feature>
<dbReference type="SUPFAM" id="SSF49562">
    <property type="entry name" value="C2 domain (Calcium/lipid-binding domain, CaLB)"/>
    <property type="match status" value="1"/>
</dbReference>
<evidence type="ECO:0000259" key="4">
    <source>
        <dbReference type="PROSITE" id="PS50004"/>
    </source>
</evidence>
<feature type="domain" description="C2" evidence="4">
    <location>
        <begin position="1"/>
        <end position="112"/>
    </location>
</feature>
<comment type="caution">
    <text evidence="5">The sequence shown here is derived from an EMBL/GenBank/DDBJ whole genome shotgun (WGS) entry which is preliminary data.</text>
</comment>
<dbReference type="EMBL" id="CAJNDS010000546">
    <property type="protein sequence ID" value="CAE7217120.1"/>
    <property type="molecule type" value="Genomic_DNA"/>
</dbReference>
<reference evidence="5" key="1">
    <citation type="submission" date="2021-02" db="EMBL/GenBank/DDBJ databases">
        <authorList>
            <person name="Dougan E. K."/>
            <person name="Rhodes N."/>
            <person name="Thang M."/>
            <person name="Chan C."/>
        </authorList>
    </citation>
    <scope>NUCLEOTIDE SEQUENCE</scope>
</reference>
<feature type="compositionally biased region" description="Basic and acidic residues" evidence="3">
    <location>
        <begin position="348"/>
        <end position="363"/>
    </location>
</feature>
<dbReference type="GO" id="GO:0016020">
    <property type="term" value="C:membrane"/>
    <property type="evidence" value="ECO:0007669"/>
    <property type="project" value="TreeGrafter"/>
</dbReference>
<feature type="region of interest" description="Disordered" evidence="3">
    <location>
        <begin position="209"/>
        <end position="248"/>
    </location>
</feature>
<evidence type="ECO:0000256" key="1">
    <source>
        <dbReference type="ARBA" id="ARBA00022723"/>
    </source>
</evidence>
<proteinExistence type="predicted"/>
<dbReference type="CDD" id="cd00030">
    <property type="entry name" value="C2"/>
    <property type="match status" value="1"/>
</dbReference>
<organism evidence="5 6">
    <name type="scientific">Symbiodinium natans</name>
    <dbReference type="NCBI Taxonomy" id="878477"/>
    <lineage>
        <taxon>Eukaryota</taxon>
        <taxon>Sar</taxon>
        <taxon>Alveolata</taxon>
        <taxon>Dinophyceae</taxon>
        <taxon>Suessiales</taxon>
        <taxon>Symbiodiniaceae</taxon>
        <taxon>Symbiodinium</taxon>
    </lineage>
</organism>
<dbReference type="PROSITE" id="PS50004">
    <property type="entry name" value="C2"/>
    <property type="match status" value="1"/>
</dbReference>
<evidence type="ECO:0000313" key="6">
    <source>
        <dbReference type="Proteomes" id="UP000604046"/>
    </source>
</evidence>
<dbReference type="GO" id="GO:0005509">
    <property type="term" value="F:calcium ion binding"/>
    <property type="evidence" value="ECO:0007669"/>
    <property type="project" value="TreeGrafter"/>
</dbReference>
<evidence type="ECO:0000256" key="3">
    <source>
        <dbReference type="SAM" id="MobiDB-lite"/>
    </source>
</evidence>
<keyword evidence="6" id="KW-1185">Reference proteome</keyword>
<accession>A0A812K594</accession>
<keyword evidence="1" id="KW-0479">Metal-binding</keyword>
<evidence type="ECO:0000256" key="2">
    <source>
        <dbReference type="ARBA" id="ARBA00022837"/>
    </source>
</evidence>
<dbReference type="Gene3D" id="2.60.40.150">
    <property type="entry name" value="C2 domain"/>
    <property type="match status" value="1"/>
</dbReference>
<name>A0A812K594_9DINO</name>
<dbReference type="AlphaFoldDB" id="A0A812K594"/>